<evidence type="ECO:0000256" key="10">
    <source>
        <dbReference type="ARBA" id="ARBA00022597"/>
    </source>
</evidence>
<comment type="caution">
    <text evidence="21">The sequence shown here is derived from an EMBL/GenBank/DDBJ whole genome shotgun (WGS) entry which is preliminary data.</text>
</comment>
<evidence type="ECO:0000259" key="18">
    <source>
        <dbReference type="Pfam" id="PF00391"/>
    </source>
</evidence>
<dbReference type="EMBL" id="JABACI010000002">
    <property type="protein sequence ID" value="NLP83961.1"/>
    <property type="molecule type" value="Genomic_DNA"/>
</dbReference>
<dbReference type="PANTHER" id="PTHR46244">
    <property type="entry name" value="PHOSPHOENOLPYRUVATE-PROTEIN PHOSPHOTRANSFERASE"/>
    <property type="match status" value="1"/>
</dbReference>
<dbReference type="NCBIfam" id="TIGR01417">
    <property type="entry name" value="PTS_I_fam"/>
    <property type="match status" value="1"/>
</dbReference>
<keyword evidence="11 17" id="KW-0808">Transferase</keyword>
<proteinExistence type="inferred from homology"/>
<feature type="domain" description="Phosphotransferase system enzyme I N-terminal" evidence="20">
    <location>
        <begin position="10"/>
        <end position="126"/>
    </location>
</feature>
<evidence type="ECO:0000256" key="15">
    <source>
        <dbReference type="ARBA" id="ARBA00022842"/>
    </source>
</evidence>
<dbReference type="Gene3D" id="1.10.274.10">
    <property type="entry name" value="PtsI, HPr-binding domain"/>
    <property type="match status" value="1"/>
</dbReference>
<keyword evidence="9 17" id="KW-0963">Cytoplasm</keyword>
<dbReference type="InterPro" id="IPR015813">
    <property type="entry name" value="Pyrv/PenolPyrv_kinase-like_dom"/>
</dbReference>
<comment type="subcellular location">
    <subcellularLocation>
        <location evidence="4 17">Cytoplasm</location>
    </subcellularLocation>
</comment>
<dbReference type="InterPro" id="IPR036637">
    <property type="entry name" value="Phosphohistidine_dom_sf"/>
</dbReference>
<evidence type="ECO:0000256" key="9">
    <source>
        <dbReference type="ARBA" id="ARBA00022490"/>
    </source>
</evidence>
<dbReference type="GO" id="GO:0008965">
    <property type="term" value="F:phosphoenolpyruvate-protein phosphotransferase activity"/>
    <property type="evidence" value="ECO:0007669"/>
    <property type="project" value="UniProtKB-EC"/>
</dbReference>
<dbReference type="SUPFAM" id="SSF51621">
    <property type="entry name" value="Phosphoenolpyruvate/pyruvate domain"/>
    <property type="match status" value="1"/>
</dbReference>
<evidence type="ECO:0000256" key="6">
    <source>
        <dbReference type="ARBA" id="ARBA00012232"/>
    </source>
</evidence>
<name>A0ABX1KF03_9MICO</name>
<evidence type="ECO:0000256" key="5">
    <source>
        <dbReference type="ARBA" id="ARBA00007837"/>
    </source>
</evidence>
<protein>
    <recommendedName>
        <fullName evidence="7 17">Phosphoenolpyruvate-protein phosphotransferase</fullName>
        <ecNumber evidence="6 17">2.7.3.9</ecNumber>
    </recommendedName>
    <alternativeName>
        <fullName evidence="16 17">Phosphotransferase system, enzyme I</fullName>
    </alternativeName>
</protein>
<dbReference type="Pfam" id="PF00391">
    <property type="entry name" value="PEP-utilizers"/>
    <property type="match status" value="1"/>
</dbReference>
<evidence type="ECO:0000256" key="4">
    <source>
        <dbReference type="ARBA" id="ARBA00004496"/>
    </source>
</evidence>
<evidence type="ECO:0000256" key="3">
    <source>
        <dbReference type="ARBA" id="ARBA00002728"/>
    </source>
</evidence>
<evidence type="ECO:0000256" key="2">
    <source>
        <dbReference type="ARBA" id="ARBA00001946"/>
    </source>
</evidence>
<dbReference type="Proteomes" id="UP001429745">
    <property type="component" value="Unassembled WGS sequence"/>
</dbReference>
<dbReference type="InterPro" id="IPR000121">
    <property type="entry name" value="PEP_util_C"/>
</dbReference>
<evidence type="ECO:0000256" key="11">
    <source>
        <dbReference type="ARBA" id="ARBA00022679"/>
    </source>
</evidence>
<dbReference type="PRINTS" id="PR01736">
    <property type="entry name" value="PHPHTRNFRASE"/>
</dbReference>
<dbReference type="PANTHER" id="PTHR46244:SF3">
    <property type="entry name" value="PHOSPHOENOLPYRUVATE-PROTEIN PHOSPHOTRANSFERASE"/>
    <property type="match status" value="1"/>
</dbReference>
<dbReference type="SUPFAM" id="SSF52009">
    <property type="entry name" value="Phosphohistidine domain"/>
    <property type="match status" value="1"/>
</dbReference>
<dbReference type="InterPro" id="IPR006318">
    <property type="entry name" value="PTS_EI-like"/>
</dbReference>
<keyword evidence="12 17" id="KW-0598">Phosphotransferase system</keyword>
<comment type="catalytic activity">
    <reaction evidence="1 17">
        <text>L-histidyl-[protein] + phosphoenolpyruvate = N(pros)-phospho-L-histidyl-[protein] + pyruvate</text>
        <dbReference type="Rhea" id="RHEA:23880"/>
        <dbReference type="Rhea" id="RHEA-COMP:9745"/>
        <dbReference type="Rhea" id="RHEA-COMP:9746"/>
        <dbReference type="ChEBI" id="CHEBI:15361"/>
        <dbReference type="ChEBI" id="CHEBI:29979"/>
        <dbReference type="ChEBI" id="CHEBI:58702"/>
        <dbReference type="ChEBI" id="CHEBI:64837"/>
        <dbReference type="EC" id="2.7.3.9"/>
    </reaction>
</comment>
<dbReference type="Gene3D" id="3.20.20.60">
    <property type="entry name" value="Phosphoenolpyruvate-binding domains"/>
    <property type="match status" value="1"/>
</dbReference>
<dbReference type="InterPro" id="IPR040442">
    <property type="entry name" value="Pyrv_kinase-like_dom_sf"/>
</dbReference>
<keyword evidence="15 17" id="KW-0460">Magnesium</keyword>
<sequence length="563" mass="58103">MAEQVTRELRGVGIGLGVAQGPVARMAEPLPAPSDAASTLSADEEKARVTDAVAAVARELEQRGAQAGGAAQDVLEAQAMMAEDPSLADEVDARLAQGKTGEYAVFDAFASFRDQLTAMGGYLGERAADLDDVAQRVIARLRGVAAPGVPDPGHPFVLVAKDLAPADTALLDLDKVLALVTTEGGPTSHTAILAREKSIVAVVGTVEAKGLRDGQTVIVDAAAGVVTTDPTPDELERAQNRAAARAAAATAPVTDGALADGTPVPLLVNLGNADAAAEAVELGAEGVGLFRTEFLFLSANQAPTVEQQREAYTKLLAAFPGKKVVVRVLDAGADKPLPFLNDAHEENPALGLRGLRALRASEDILREQLTALAEADAATGADLWVMAPMVSTVEETQYFVDIARDYGVKTAGVMVEVPSSALLADRILEHADFASIGTNDLTQYTLAADRLLGSVATFQDPWHPAVLRLIREVGDAGRATGKPVGICGEAAADPLLAVVLVGLGATSLSMAPTALADVRATLLEHTLEGAREIAQAALAADSAASARTAAQEAASTRKKETQP</sequence>
<feature type="domain" description="PEP-utilising enzyme mobile" evidence="18">
    <location>
        <begin position="156"/>
        <end position="224"/>
    </location>
</feature>
<evidence type="ECO:0000256" key="14">
    <source>
        <dbReference type="ARBA" id="ARBA00022777"/>
    </source>
</evidence>
<feature type="domain" description="PEP-utilising enzyme C-terminal" evidence="19">
    <location>
        <begin position="255"/>
        <end position="523"/>
    </location>
</feature>
<dbReference type="InterPro" id="IPR008279">
    <property type="entry name" value="PEP-util_enz_mobile_dom"/>
</dbReference>
<dbReference type="Gene3D" id="3.50.30.10">
    <property type="entry name" value="Phosphohistidine domain"/>
    <property type="match status" value="1"/>
</dbReference>
<evidence type="ECO:0000256" key="7">
    <source>
        <dbReference type="ARBA" id="ARBA00016544"/>
    </source>
</evidence>
<dbReference type="InterPro" id="IPR024692">
    <property type="entry name" value="PTS_EI"/>
</dbReference>
<evidence type="ECO:0000313" key="22">
    <source>
        <dbReference type="Proteomes" id="UP001429745"/>
    </source>
</evidence>
<keyword evidence="13 17" id="KW-0479">Metal-binding</keyword>
<dbReference type="InterPro" id="IPR036618">
    <property type="entry name" value="PtsI_HPr-bd_sf"/>
</dbReference>
<dbReference type="PROSITE" id="PS00370">
    <property type="entry name" value="PEP_ENZYMES_PHOS_SITE"/>
    <property type="match status" value="1"/>
</dbReference>
<comment type="cofactor">
    <cofactor evidence="2 17">
        <name>Mg(2+)</name>
        <dbReference type="ChEBI" id="CHEBI:18420"/>
    </cofactor>
</comment>
<evidence type="ECO:0000256" key="16">
    <source>
        <dbReference type="ARBA" id="ARBA00033235"/>
    </source>
</evidence>
<comment type="similarity">
    <text evidence="5 17">Belongs to the PEP-utilizing enzyme family.</text>
</comment>
<gene>
    <name evidence="21" type="primary">ptsP</name>
    <name evidence="21" type="ORF">HF576_08880</name>
</gene>
<evidence type="ECO:0000256" key="1">
    <source>
        <dbReference type="ARBA" id="ARBA00000683"/>
    </source>
</evidence>
<comment type="function">
    <text evidence="3 17">General (non sugar-specific) component of the phosphoenolpyruvate-dependent sugar phosphotransferase system (sugar PTS). This major carbohydrate active-transport system catalyzes the phosphorylation of incoming sugar substrates concomitantly with their translocation across the cell membrane. Enzyme I transfers the phosphoryl group from phosphoenolpyruvate (PEP) to the phosphoryl carrier protein (HPr).</text>
</comment>
<dbReference type="PIRSF" id="PIRSF000732">
    <property type="entry name" value="PTS_enzyme_I"/>
    <property type="match status" value="1"/>
</dbReference>
<evidence type="ECO:0000256" key="13">
    <source>
        <dbReference type="ARBA" id="ARBA00022723"/>
    </source>
</evidence>
<keyword evidence="8 17" id="KW-0813">Transport</keyword>
<reference evidence="21 22" key="1">
    <citation type="submission" date="2020-04" db="EMBL/GenBank/DDBJ databases">
        <title>CFH 90308 Microbacterium sp.</title>
        <authorList>
            <person name="Nie G."/>
            <person name="Ming H."/>
            <person name="Xia T."/>
        </authorList>
    </citation>
    <scope>NUCLEOTIDE SEQUENCE [LARGE SCALE GENOMIC DNA]</scope>
    <source>
        <strain evidence="21 22">CFH 90308</strain>
    </source>
</reference>
<keyword evidence="22" id="KW-1185">Reference proteome</keyword>
<evidence type="ECO:0000259" key="19">
    <source>
        <dbReference type="Pfam" id="PF02896"/>
    </source>
</evidence>
<dbReference type="InterPro" id="IPR018274">
    <property type="entry name" value="PEP_util_AS"/>
</dbReference>
<dbReference type="InterPro" id="IPR050499">
    <property type="entry name" value="PEP-utilizing_PTS_enzyme"/>
</dbReference>
<keyword evidence="14 17" id="KW-0418">Kinase</keyword>
<keyword evidence="10 17" id="KW-0762">Sugar transport</keyword>
<evidence type="ECO:0000256" key="8">
    <source>
        <dbReference type="ARBA" id="ARBA00022448"/>
    </source>
</evidence>
<evidence type="ECO:0000256" key="12">
    <source>
        <dbReference type="ARBA" id="ARBA00022683"/>
    </source>
</evidence>
<evidence type="ECO:0000259" key="20">
    <source>
        <dbReference type="Pfam" id="PF05524"/>
    </source>
</evidence>
<dbReference type="EC" id="2.7.3.9" evidence="6 17"/>
<dbReference type="InterPro" id="IPR008731">
    <property type="entry name" value="PTS_EIN"/>
</dbReference>
<organism evidence="21 22">
    <name type="scientific">Microbacterium salsuginis</name>
    <dbReference type="NCBI Taxonomy" id="2722803"/>
    <lineage>
        <taxon>Bacteria</taxon>
        <taxon>Bacillati</taxon>
        <taxon>Actinomycetota</taxon>
        <taxon>Actinomycetes</taxon>
        <taxon>Micrococcales</taxon>
        <taxon>Microbacteriaceae</taxon>
        <taxon>Microbacterium</taxon>
    </lineage>
</organism>
<accession>A0ABX1KF03</accession>
<evidence type="ECO:0000256" key="17">
    <source>
        <dbReference type="PIRNR" id="PIRNR000732"/>
    </source>
</evidence>
<evidence type="ECO:0000313" key="21">
    <source>
        <dbReference type="EMBL" id="NLP83961.1"/>
    </source>
</evidence>
<dbReference type="Pfam" id="PF02896">
    <property type="entry name" value="PEP-utilizers_C"/>
    <property type="match status" value="1"/>
</dbReference>
<dbReference type="Pfam" id="PF05524">
    <property type="entry name" value="PEP-utilisers_N"/>
    <property type="match status" value="1"/>
</dbReference>
<dbReference type="SUPFAM" id="SSF47831">
    <property type="entry name" value="Enzyme I of the PEP:sugar phosphotransferase system HPr-binding (sub)domain"/>
    <property type="match status" value="1"/>
</dbReference>